<dbReference type="Gene3D" id="2.60.450.10">
    <property type="entry name" value="Lipopolysaccharide (LPS) transport protein A like domain"/>
    <property type="match status" value="1"/>
</dbReference>
<proteinExistence type="predicted"/>
<comment type="caution">
    <text evidence="1">The sequence shown here is derived from an EMBL/GenBank/DDBJ whole genome shotgun (WGS) entry which is preliminary data.</text>
</comment>
<accession>A0ABW1Z618</accession>
<dbReference type="Proteomes" id="UP001596391">
    <property type="component" value="Unassembled WGS sequence"/>
</dbReference>
<sequence>MRMLAATGDVRSQRATVFLSQRTPRTTPQISSADPSGRSLDHVVLSDNVRLLQPGRTGTGEQLLYTAATENFVLTGTAGHLPHIVDAQQGSVTGSTLVFNAGDSTIVVSGEGKGKGRVRTETSTQP</sequence>
<dbReference type="RefSeq" id="WP_390234094.1">
    <property type="nucleotide sequence ID" value="NZ_JBHSWI010000001.1"/>
</dbReference>
<reference evidence="2" key="1">
    <citation type="journal article" date="2019" name="Int. J. Syst. Evol. Microbiol.">
        <title>The Global Catalogue of Microorganisms (GCM) 10K type strain sequencing project: providing services to taxonomists for standard genome sequencing and annotation.</title>
        <authorList>
            <consortium name="The Broad Institute Genomics Platform"/>
            <consortium name="The Broad Institute Genome Sequencing Center for Infectious Disease"/>
            <person name="Wu L."/>
            <person name="Ma J."/>
        </authorList>
    </citation>
    <scope>NUCLEOTIDE SEQUENCE [LARGE SCALE GENOMIC DNA]</scope>
    <source>
        <strain evidence="2">CGMCC 1.16026</strain>
    </source>
</reference>
<keyword evidence="2" id="KW-1185">Reference proteome</keyword>
<evidence type="ECO:0000313" key="1">
    <source>
        <dbReference type="EMBL" id="MFC6644879.1"/>
    </source>
</evidence>
<evidence type="ECO:0008006" key="3">
    <source>
        <dbReference type="Google" id="ProtNLM"/>
    </source>
</evidence>
<gene>
    <name evidence="1" type="ORF">ACFQBQ_04595</name>
</gene>
<protein>
    <recommendedName>
        <fullName evidence="3">Organic solvent tolerance-like N-terminal domain-containing protein</fullName>
    </recommendedName>
</protein>
<organism evidence="1 2">
    <name type="scientific">Granulicella cerasi</name>
    <dbReference type="NCBI Taxonomy" id="741063"/>
    <lineage>
        <taxon>Bacteria</taxon>
        <taxon>Pseudomonadati</taxon>
        <taxon>Acidobacteriota</taxon>
        <taxon>Terriglobia</taxon>
        <taxon>Terriglobales</taxon>
        <taxon>Acidobacteriaceae</taxon>
        <taxon>Granulicella</taxon>
    </lineage>
</organism>
<name>A0ABW1Z618_9BACT</name>
<evidence type="ECO:0000313" key="2">
    <source>
        <dbReference type="Proteomes" id="UP001596391"/>
    </source>
</evidence>
<dbReference type="EMBL" id="JBHSWI010000001">
    <property type="protein sequence ID" value="MFC6644879.1"/>
    <property type="molecule type" value="Genomic_DNA"/>
</dbReference>